<evidence type="ECO:0000313" key="1">
    <source>
        <dbReference type="EMBL" id="QGV81396.1"/>
    </source>
</evidence>
<evidence type="ECO:0000313" key="2">
    <source>
        <dbReference type="Proteomes" id="UP000422572"/>
    </source>
</evidence>
<sequence length="282" mass="31047">MIDLPALPIGPKYMTISPEMAELWLTHCNPAHNRVLSDTVYERYAKAMADGAWRTTHQGIAFDKNGMLLDGQHRLMGIKLSGVSVEMLVIPNCEAETFDVLDSGHRRQAAQLLKIPHRVIVAAAARVIGQMYKMWDPVTLFDGFYDTKAATSDILKAVAAWPELTTMAPIAAASYRASGINQPTHLVVLAQAARTEYAEKIDDWANGLISGANMDAKDPRLVLRNRFFRDRVVLGTSGGRRASYNLIAKSWNSWAQGKLLGTLKTLDGEGVIPVIGTEKFKP</sequence>
<evidence type="ECO:0008006" key="3">
    <source>
        <dbReference type="Google" id="ProtNLM"/>
    </source>
</evidence>
<dbReference type="OrthoDB" id="950695at2"/>
<keyword evidence="2" id="KW-1185">Reference proteome</keyword>
<dbReference type="EMBL" id="CP034279">
    <property type="protein sequence ID" value="QGV81396.1"/>
    <property type="molecule type" value="Genomic_DNA"/>
</dbReference>
<protein>
    <recommendedName>
        <fullName evidence="3">ParB/Sulfiredoxin domain-containing protein</fullName>
    </recommendedName>
</protein>
<dbReference type="KEGG" id="sfic:EIZ62_26490"/>
<dbReference type="Proteomes" id="UP000422572">
    <property type="component" value="Chromosome"/>
</dbReference>
<reference evidence="1 2" key="1">
    <citation type="submission" date="2018-12" db="EMBL/GenBank/DDBJ databases">
        <title>Complete genome sequence of Streptomyces ficellus NRRL8067, the producer of ficellomycin, feldamycin and nojirimycin.</title>
        <authorList>
            <person name="Zhang H."/>
            <person name="Yue R."/>
            <person name="Liu Y."/>
            <person name="Li M."/>
            <person name="Mu H."/>
            <person name="Zhang J."/>
        </authorList>
    </citation>
    <scope>NUCLEOTIDE SEQUENCE [LARGE SCALE GENOMIC DNA]</scope>
    <source>
        <strain evidence="1 2">NRRL 8067</strain>
    </source>
</reference>
<proteinExistence type="predicted"/>
<name>A0A6I6FV29_9ACTN</name>
<accession>A0A6I6FV29</accession>
<dbReference type="AlphaFoldDB" id="A0A6I6FV29"/>
<gene>
    <name evidence="1" type="ORF">EIZ62_26490</name>
</gene>
<organism evidence="1 2">
    <name type="scientific">Streptomyces ficellus</name>
    <dbReference type="NCBI Taxonomy" id="1977088"/>
    <lineage>
        <taxon>Bacteria</taxon>
        <taxon>Bacillati</taxon>
        <taxon>Actinomycetota</taxon>
        <taxon>Actinomycetes</taxon>
        <taxon>Kitasatosporales</taxon>
        <taxon>Streptomycetaceae</taxon>
        <taxon>Streptomyces</taxon>
    </lineage>
</organism>